<evidence type="ECO:0000256" key="5">
    <source>
        <dbReference type="SAM" id="Phobius"/>
    </source>
</evidence>
<dbReference type="PANTHER" id="PTHR19282">
    <property type="entry name" value="TETRASPANIN"/>
    <property type="match status" value="1"/>
</dbReference>
<feature type="transmembrane region" description="Helical" evidence="5">
    <location>
        <begin position="20"/>
        <end position="38"/>
    </location>
</feature>
<evidence type="ECO:0000313" key="7">
    <source>
        <dbReference type="Proteomes" id="UP000830375"/>
    </source>
</evidence>
<evidence type="ECO:0000313" key="6">
    <source>
        <dbReference type="EMBL" id="KAI2658397.1"/>
    </source>
</evidence>
<gene>
    <name evidence="6" type="ORF">H4Q32_016456</name>
</gene>
<protein>
    <submittedName>
        <fullName evidence="6">Leukocyte antigen CD37</fullName>
    </submittedName>
</protein>
<dbReference type="PRINTS" id="PR00259">
    <property type="entry name" value="TMFOUR"/>
</dbReference>
<dbReference type="EMBL" id="JACTAM010000012">
    <property type="protein sequence ID" value="KAI2658397.1"/>
    <property type="molecule type" value="Genomic_DNA"/>
</dbReference>
<organism evidence="6 7">
    <name type="scientific">Labeo rohita</name>
    <name type="common">Indian major carp</name>
    <name type="synonym">Cyprinus rohita</name>
    <dbReference type="NCBI Taxonomy" id="84645"/>
    <lineage>
        <taxon>Eukaryota</taxon>
        <taxon>Metazoa</taxon>
        <taxon>Chordata</taxon>
        <taxon>Craniata</taxon>
        <taxon>Vertebrata</taxon>
        <taxon>Euteleostomi</taxon>
        <taxon>Actinopterygii</taxon>
        <taxon>Neopterygii</taxon>
        <taxon>Teleostei</taxon>
        <taxon>Ostariophysi</taxon>
        <taxon>Cypriniformes</taxon>
        <taxon>Cyprinidae</taxon>
        <taxon>Labeoninae</taxon>
        <taxon>Labeonini</taxon>
        <taxon>Labeo</taxon>
    </lineage>
</organism>
<dbReference type="InterPro" id="IPR008952">
    <property type="entry name" value="Tetraspanin_EC2_sf"/>
</dbReference>
<feature type="transmembrane region" description="Helical" evidence="5">
    <location>
        <begin position="44"/>
        <end position="65"/>
    </location>
</feature>
<keyword evidence="2 5" id="KW-0812">Transmembrane</keyword>
<keyword evidence="7" id="KW-1185">Reference proteome</keyword>
<dbReference type="Gene3D" id="1.10.1450.10">
    <property type="entry name" value="Tetraspanin"/>
    <property type="match status" value="1"/>
</dbReference>
<reference evidence="6 7" key="1">
    <citation type="submission" date="2022-01" db="EMBL/GenBank/DDBJ databases">
        <title>A high-quality chromosome-level genome assembly of rohu carp, Labeo rohita.</title>
        <authorList>
            <person name="Arick M.A. II"/>
            <person name="Hsu C.-Y."/>
            <person name="Magbanua Z."/>
            <person name="Pechanova O."/>
            <person name="Grover C."/>
            <person name="Miller E."/>
            <person name="Thrash A."/>
            <person name="Ezzel L."/>
            <person name="Alam S."/>
            <person name="Benzie J."/>
            <person name="Hamilton M."/>
            <person name="Karsi A."/>
            <person name="Lawrence M.L."/>
            <person name="Peterson D.G."/>
        </authorList>
    </citation>
    <scope>NUCLEOTIDE SEQUENCE [LARGE SCALE GENOMIC DNA]</scope>
    <source>
        <strain evidence="7">BAU-BD-2019</strain>
        <tissue evidence="6">Blood</tissue>
    </source>
</reference>
<evidence type="ECO:0000256" key="3">
    <source>
        <dbReference type="ARBA" id="ARBA00022989"/>
    </source>
</evidence>
<dbReference type="PANTHER" id="PTHR19282:SF44">
    <property type="entry name" value="CD82 ANTIGEN"/>
    <property type="match status" value="1"/>
</dbReference>
<evidence type="ECO:0000256" key="1">
    <source>
        <dbReference type="ARBA" id="ARBA00004141"/>
    </source>
</evidence>
<feature type="transmembrane region" description="Helical" evidence="5">
    <location>
        <begin position="72"/>
        <end position="94"/>
    </location>
</feature>
<proteinExistence type="predicted"/>
<evidence type="ECO:0000256" key="2">
    <source>
        <dbReference type="ARBA" id="ARBA00022692"/>
    </source>
</evidence>
<dbReference type="InterPro" id="IPR018499">
    <property type="entry name" value="Tetraspanin/Peripherin"/>
</dbReference>
<keyword evidence="4 5" id="KW-0472">Membrane</keyword>
<comment type="caution">
    <text evidence="6">The sequence shown here is derived from an EMBL/GenBank/DDBJ whole genome shotgun (WGS) entry which is preliminary data.</text>
</comment>
<accession>A0ABQ8M670</accession>
<dbReference type="InterPro" id="IPR045860">
    <property type="entry name" value="Snake_toxin-like_sf"/>
</dbReference>
<comment type="subcellular location">
    <subcellularLocation>
        <location evidence="1">Membrane</location>
        <topology evidence="1">Multi-pass membrane protein</topology>
    </subcellularLocation>
</comment>
<name>A0ABQ8M670_LABRO</name>
<keyword evidence="3 5" id="KW-1133">Transmembrane helix</keyword>
<sequence>MAISIPRDMASECCLSLTKYFLFLFNLIFFCLPLPYISIHLFSYILIVSGSVTMSLGFLGCLGSLKTVKCLLGTYFILLTVLLAAQIVGGVLLYTQKTEWTGSLENHLMKSFGHNDSSLQNLKKTLDYIQEEAKCCGWEGKTDWKDSIPCSCYDKGNATANEIQKSNFSCPVCPSSNQTCVTHEQALRCNYCQKIDKNDPVCHANDIEDKECSSGLDNCITITMHHPAYGEVRRCATSNECAADVPPQVVKRCCNTDLCN</sequence>
<dbReference type="SUPFAM" id="SSF57302">
    <property type="entry name" value="Snake toxin-like"/>
    <property type="match status" value="1"/>
</dbReference>
<dbReference type="Pfam" id="PF00335">
    <property type="entry name" value="Tetraspanin"/>
    <property type="match status" value="1"/>
</dbReference>
<evidence type="ECO:0000256" key="4">
    <source>
        <dbReference type="ARBA" id="ARBA00023136"/>
    </source>
</evidence>
<dbReference type="SUPFAM" id="SSF48652">
    <property type="entry name" value="Tetraspanin"/>
    <property type="match status" value="1"/>
</dbReference>
<dbReference type="Proteomes" id="UP000830375">
    <property type="component" value="Unassembled WGS sequence"/>
</dbReference>